<dbReference type="EMBL" id="CAADIK010000030">
    <property type="protein sequence ID" value="VFR72760.1"/>
    <property type="molecule type" value="Genomic_DNA"/>
</dbReference>
<sequence length="465" mass="49642">MASLLALGGMQGAAAQGEPAADTQALFLQVGETRVLDVPGVRRVTVGQGDVLSAVTADGREVVVFGRQSGTTSLHIWSGQGSRQAYTVEVAPAGMRRVQRELNALLARVPGARSKTVGEKIVIEGEDLSDSDQARIAALAQRYPEIVDFTSRVGWDRMVMLDVQVIEIPTARLQELGLRWDAASLGGIQAGVAWEAGGSRLLERPGEAVLPAPFPATSARGYFGVDAMLPARLQALAQSGEAVILAQPQLLARSGATASFLAGGEVPYVSTDQDGRSNTVFKPYGVSLQITPQVDRSGTVRSRIDVEVSAVDAAMTTPSGPALTTRRAATEFNVRSGQTLVLGGFLSREQSRERHAVPGLGSLPILGALFRSERFQRRETELAIFVTPVVVSASHPDLAERVRLGRETLHETFPGPARLNTEVRPAEDRPGWNPYTGPGTQWSGHDARLRQESSHVEDSPALPGR</sequence>
<dbReference type="InterPro" id="IPR050810">
    <property type="entry name" value="Bact_Secretion_Sys_Channel"/>
</dbReference>
<dbReference type="PROSITE" id="PS00875">
    <property type="entry name" value="T2SP_D"/>
    <property type="match status" value="1"/>
</dbReference>
<dbReference type="InterPro" id="IPR004846">
    <property type="entry name" value="T2SS/T3SS_dom"/>
</dbReference>
<dbReference type="AlphaFoldDB" id="A0A484YE59"/>
<evidence type="ECO:0000259" key="2">
    <source>
        <dbReference type="Pfam" id="PF00263"/>
    </source>
</evidence>
<dbReference type="PRINTS" id="PR00811">
    <property type="entry name" value="BCTERIALGSPD"/>
</dbReference>
<dbReference type="PANTHER" id="PTHR30332:SF17">
    <property type="entry name" value="TYPE IV PILIATION SYSTEM PROTEIN DR_0774-RELATED"/>
    <property type="match status" value="1"/>
</dbReference>
<dbReference type="GO" id="GO:0009306">
    <property type="term" value="P:protein secretion"/>
    <property type="evidence" value="ECO:0007669"/>
    <property type="project" value="InterPro"/>
</dbReference>
<evidence type="ECO:0000313" key="4">
    <source>
        <dbReference type="EMBL" id="VFR52761.1"/>
    </source>
</evidence>
<protein>
    <submittedName>
        <fullName evidence="7">Type II/IV secretion system secretin RcpA/CpaC, associated with Flp pilus assembly</fullName>
    </submittedName>
</protein>
<organism evidence="7">
    <name type="scientific">plant metagenome</name>
    <dbReference type="NCBI Taxonomy" id="1297885"/>
    <lineage>
        <taxon>unclassified sequences</taxon>
        <taxon>metagenomes</taxon>
        <taxon>organismal metagenomes</taxon>
    </lineage>
</organism>
<dbReference type="InterPro" id="IPR001775">
    <property type="entry name" value="GspD/PilQ"/>
</dbReference>
<evidence type="ECO:0000313" key="6">
    <source>
        <dbReference type="EMBL" id="VFR83262.1"/>
    </source>
</evidence>
<evidence type="ECO:0000259" key="3">
    <source>
        <dbReference type="Pfam" id="PF13629"/>
    </source>
</evidence>
<dbReference type="Pfam" id="PF13629">
    <property type="entry name" value="T2SS-T3SS_pil_N"/>
    <property type="match status" value="1"/>
</dbReference>
<evidence type="ECO:0000313" key="7">
    <source>
        <dbReference type="EMBL" id="VFS33961.1"/>
    </source>
</evidence>
<feature type="domain" description="Type II/III secretion system secretin-like" evidence="2">
    <location>
        <begin position="235"/>
        <end position="391"/>
    </location>
</feature>
<dbReference type="EMBL" id="CAADIZ010000073">
    <property type="protein sequence ID" value="VFS33961.1"/>
    <property type="molecule type" value="Genomic_DNA"/>
</dbReference>
<dbReference type="EMBL" id="CAADII010000003">
    <property type="protein sequence ID" value="VFR52761.1"/>
    <property type="molecule type" value="Genomic_DNA"/>
</dbReference>
<accession>A0A484YE59</accession>
<name>A0A484YE59_9ZZZZ</name>
<reference evidence="7" key="1">
    <citation type="submission" date="2019-03" db="EMBL/GenBank/DDBJ databases">
        <authorList>
            <person name="Danneels B."/>
        </authorList>
    </citation>
    <scope>NUCLEOTIDE SEQUENCE</scope>
</reference>
<dbReference type="InterPro" id="IPR032789">
    <property type="entry name" value="T2SS-T3SS_pil_N"/>
</dbReference>
<dbReference type="InterPro" id="IPR004845">
    <property type="entry name" value="T2SS_GspD_CS"/>
</dbReference>
<feature type="compositionally biased region" description="Basic and acidic residues" evidence="1">
    <location>
        <begin position="445"/>
        <end position="458"/>
    </location>
</feature>
<dbReference type="PANTHER" id="PTHR30332">
    <property type="entry name" value="PROBABLE GENERAL SECRETION PATHWAY PROTEIN D"/>
    <property type="match status" value="1"/>
</dbReference>
<evidence type="ECO:0000313" key="5">
    <source>
        <dbReference type="EMBL" id="VFR72760.1"/>
    </source>
</evidence>
<dbReference type="EMBL" id="CAADIP010000012">
    <property type="protein sequence ID" value="VFR83262.1"/>
    <property type="molecule type" value="Genomic_DNA"/>
</dbReference>
<feature type="domain" description="Pilus formation protein N-terminal" evidence="3">
    <location>
        <begin position="25"/>
        <end position="90"/>
    </location>
</feature>
<gene>
    <name evidence="4" type="ORF">BRI6_2032</name>
    <name evidence="5" type="ORF">BRI9_2087</name>
    <name evidence="6" type="ORF">IVO3_2085</name>
    <name evidence="7" type="ORF">RAN7_2059</name>
</gene>
<proteinExistence type="predicted"/>
<evidence type="ECO:0000256" key="1">
    <source>
        <dbReference type="SAM" id="MobiDB-lite"/>
    </source>
</evidence>
<dbReference type="GO" id="GO:0015627">
    <property type="term" value="C:type II protein secretion system complex"/>
    <property type="evidence" value="ECO:0007669"/>
    <property type="project" value="TreeGrafter"/>
</dbReference>
<dbReference type="Pfam" id="PF00263">
    <property type="entry name" value="Secretin"/>
    <property type="match status" value="1"/>
</dbReference>
<feature type="region of interest" description="Disordered" evidence="1">
    <location>
        <begin position="413"/>
        <end position="465"/>
    </location>
</feature>